<evidence type="ECO:0000256" key="1">
    <source>
        <dbReference type="ARBA" id="ARBA00004167"/>
    </source>
</evidence>
<comment type="subcellular location">
    <subcellularLocation>
        <location evidence="1">Membrane</location>
        <topology evidence="1">Single-pass membrane protein</topology>
    </subcellularLocation>
</comment>
<organism evidence="7 8">
    <name type="scientific">Bacteroides faecis</name>
    <dbReference type="NCBI Taxonomy" id="674529"/>
    <lineage>
        <taxon>Bacteria</taxon>
        <taxon>Pseudomonadati</taxon>
        <taxon>Bacteroidota</taxon>
        <taxon>Bacteroidia</taxon>
        <taxon>Bacteroidales</taxon>
        <taxon>Bacteroidaceae</taxon>
        <taxon>Bacteroides</taxon>
    </lineage>
</organism>
<dbReference type="PANTHER" id="PTHR36985:SF1">
    <property type="entry name" value="TRANSLOCATION AND ASSEMBLY MODULE SUBUNIT TAMB"/>
    <property type="match status" value="1"/>
</dbReference>
<dbReference type="GO" id="GO:0009306">
    <property type="term" value="P:protein secretion"/>
    <property type="evidence" value="ECO:0007669"/>
    <property type="project" value="InterPro"/>
</dbReference>
<dbReference type="Proteomes" id="UP001204548">
    <property type="component" value="Unassembled WGS sequence"/>
</dbReference>
<keyword evidence="4 5" id="KW-0472">Membrane</keyword>
<name>A0AAW5NTK3_9BACE</name>
<evidence type="ECO:0000313" key="7">
    <source>
        <dbReference type="EMBL" id="MCS2791806.1"/>
    </source>
</evidence>
<evidence type="ECO:0000313" key="8">
    <source>
        <dbReference type="Proteomes" id="UP001204548"/>
    </source>
</evidence>
<evidence type="ECO:0000256" key="3">
    <source>
        <dbReference type="ARBA" id="ARBA00022989"/>
    </source>
</evidence>
<comment type="caution">
    <text evidence="7">The sequence shown here is derived from an EMBL/GenBank/DDBJ whole genome shotgun (WGS) entry which is preliminary data.</text>
</comment>
<protein>
    <submittedName>
        <fullName evidence="7">Translocation/assembly module TamB</fullName>
    </submittedName>
</protein>
<keyword evidence="2 5" id="KW-0812">Transmembrane</keyword>
<feature type="transmembrane region" description="Helical" evidence="5">
    <location>
        <begin position="9"/>
        <end position="29"/>
    </location>
</feature>
<dbReference type="GO" id="GO:0005886">
    <property type="term" value="C:plasma membrane"/>
    <property type="evidence" value="ECO:0007669"/>
    <property type="project" value="InterPro"/>
</dbReference>
<keyword evidence="3 5" id="KW-1133">Transmembrane helix</keyword>
<evidence type="ECO:0000259" key="6">
    <source>
        <dbReference type="Pfam" id="PF04357"/>
    </source>
</evidence>
<evidence type="ECO:0000256" key="4">
    <source>
        <dbReference type="ARBA" id="ARBA00023136"/>
    </source>
</evidence>
<feature type="domain" description="Translocation and assembly module TamB C-terminal" evidence="6">
    <location>
        <begin position="1064"/>
        <end position="1468"/>
    </location>
</feature>
<reference evidence="7" key="1">
    <citation type="submission" date="2022-08" db="EMBL/GenBank/DDBJ databases">
        <title>Genome Sequencing of Bacteroides fragilis Group Isolates with Nanopore Technology.</title>
        <authorList>
            <person name="Tisza M.J."/>
            <person name="Smith D."/>
            <person name="Dekker J.P."/>
        </authorList>
    </citation>
    <scope>NUCLEOTIDE SEQUENCE</scope>
    <source>
        <strain evidence="7">BFG-351</strain>
    </source>
</reference>
<evidence type="ECO:0000256" key="2">
    <source>
        <dbReference type="ARBA" id="ARBA00022692"/>
    </source>
</evidence>
<dbReference type="RefSeq" id="WP_258989496.1">
    <property type="nucleotide sequence ID" value="NZ_JANUTS010000001.1"/>
</dbReference>
<proteinExistence type="predicted"/>
<dbReference type="Pfam" id="PF04357">
    <property type="entry name" value="TamB"/>
    <property type="match status" value="1"/>
</dbReference>
<evidence type="ECO:0000256" key="5">
    <source>
        <dbReference type="SAM" id="Phobius"/>
    </source>
</evidence>
<dbReference type="InterPro" id="IPR007452">
    <property type="entry name" value="TamB_C"/>
</dbReference>
<accession>A0AAW5NTK3</accession>
<dbReference type="PANTHER" id="PTHR36985">
    <property type="entry name" value="TRANSLOCATION AND ASSEMBLY MODULE SUBUNIT TAMB"/>
    <property type="match status" value="1"/>
</dbReference>
<dbReference type="EMBL" id="JANUTS010000001">
    <property type="protein sequence ID" value="MCS2791806.1"/>
    <property type="molecule type" value="Genomic_DNA"/>
</dbReference>
<gene>
    <name evidence="7" type="ORF">NXW97_07255</name>
</gene>
<sequence length="1503" mass="166126">MKRKWIRRVSWILLTPIILFVILMVLLYIPPVQNLLRREVTAYASKATGMQIQVERIDLRFPLNLLVRGVEVIQQPDTLLSLESLNVRVQAWPLLKGKVEVDDVTLSQVAVNSADLIEGMQIKGVLGRFFLQSHGVDLSNETAVVNRAELSDTHIQLLMNDTTTTPKDTTASAPVNWKVDLHQLKLKNISFDMQLPADSLKMAAYIGEATVDDAKADLKNQFYGLRQFLLSGASASYDTGEAGPAEGFDASHMAVRNIRIGLDSLLYEGRNMNAVIREITMEERSGLSITSLTGRLFSNDSIIRIPDLKLQTPHSEINLSAQTYWELVNIPTTGRLSANFSAYIGKEDVMLFAGGLPQTFKEAYPFRPLVVRAGTDGNLKEMQISRFTVDLPGAFSLKGGGILENLTDSLRRSGTIGLDMVTQNLNFLTGLTGVTPDGSLVVPDSMSLKMKMEMNGPQYKAKLDLKEGKGSMNVNAALNSLTEVYTADLKINDLQLHNFLPKDSIYELSLSADAAGRGLDVMSFHSFAKLNLSLDQLHYARYHLSNVHLTGNLKGALATAQLTSDNELLKMTANAEYNLAHSYPDGKVTVDVTQLDLHELGLIPKPMKRPLAFNLSGEARQNRVFTYFTSGDMKLNLSARAGVYPLIRQSTRFVDVLMKQIDEKLLDHAALREALPSAIFSFSAGKENPLAYYMAMKNISFHDASMKFGTAPDWGINGKAAIHALKVDILQLDTVFFTVKQDTTRMNLRAGVINGPKNPQFSFTTILTGEIRDRDAELIAEYKNGKGETGVLLGVNARPLVGGRGKGDGLAFTLIPAEPIIAFRKFHFNENHNWIYLHKNMRVYANVDMWDDEGMGFRVHSVEGDTVSLQNIDVEIRRIRLDEITSVLPYFPEITGLFSAEAHYIQTEKDLQLSAEASIDELTYERQRIGDVTLGATWLPGEQGKQYLNAYLNHDKVEVLVADGKLLPTSTGKDSLEVNTTLEHFPLHIANVFIPDELVTLAGDMDGELSITGSTEQPLINGELILDSVSVLSRQYGANFLFDNRPVQLKNNRLIFDKFAIYTTGKNPFTIDGYVDFRDMSRPMASLNLLAENYTLLNAKRTRESLVYGKVFADLRATIKGPLDGLNMRGNLNLLGNTDVSYVLTDSPLTVQDRLGSLVTFTSFSDTTTVVRQEVPTVSLGGLDMVMMVHIDPSVRVKVDLDASNDNRVELEGGGDLSMKYTPQGDLTLTGRYTLSGGLMKYSLPIIAVKEFAIDNGSYVEWTGNPMDPMLNFKATDRIRASVSEGENGGTRMVNFDVSIVVKNRLDNLSFAFDVAAPEDATIQNELTAMGAEERGKQALYIMLMKTYLGTGPIGGGGGGLGKLNMGSALNSVLSSQINSLMGNLKNASVSVGVEDHDASDTGGKRTDYSFRYSQRLFNNRFQIVIGGKVSTGENATNDAESFIDNISLEYRLDRTGTRYVRLFYDKNYESVLEGEITETGVGLVLRKKLDKLSELFIFKKKK</sequence>